<keyword evidence="3 5" id="KW-1133">Transmembrane helix</keyword>
<evidence type="ECO:0000256" key="1">
    <source>
        <dbReference type="ARBA" id="ARBA00022475"/>
    </source>
</evidence>
<comment type="function">
    <text evidence="5">Plays a role in cell envelope biogenesis, maintenance of cell envelope integrity and membrane homeostasis.</text>
</comment>
<keyword evidence="7" id="KW-1185">Reference proteome</keyword>
<evidence type="ECO:0000256" key="2">
    <source>
        <dbReference type="ARBA" id="ARBA00022692"/>
    </source>
</evidence>
<evidence type="ECO:0000313" key="7">
    <source>
        <dbReference type="Proteomes" id="UP000501130"/>
    </source>
</evidence>
<proteinExistence type="inferred from homology"/>
<dbReference type="HAMAP" id="MF_00189">
    <property type="entry name" value="YciB"/>
    <property type="match status" value="1"/>
</dbReference>
<dbReference type="EMBL" id="CP053084">
    <property type="protein sequence ID" value="QJR29546.1"/>
    <property type="molecule type" value="Genomic_DNA"/>
</dbReference>
<dbReference type="PANTHER" id="PTHR36917">
    <property type="entry name" value="INTRACELLULAR SEPTATION PROTEIN A-RELATED"/>
    <property type="match status" value="1"/>
</dbReference>
<keyword evidence="1 5" id="KW-1003">Cell membrane</keyword>
<accession>A0ABX6N582</accession>
<dbReference type="Proteomes" id="UP000501130">
    <property type="component" value="Chromosome"/>
</dbReference>
<evidence type="ECO:0000256" key="4">
    <source>
        <dbReference type="ARBA" id="ARBA00023136"/>
    </source>
</evidence>
<dbReference type="RefSeq" id="WP_105029048.1">
    <property type="nucleotide sequence ID" value="NZ_CP053084.1"/>
</dbReference>
<feature type="transmembrane region" description="Helical" evidence="5">
    <location>
        <begin position="78"/>
        <end position="96"/>
    </location>
</feature>
<organism evidence="6 7">
    <name type="scientific">Limnobacter profundi</name>
    <dbReference type="NCBI Taxonomy" id="2732163"/>
    <lineage>
        <taxon>Bacteria</taxon>
        <taxon>Pseudomonadati</taxon>
        <taxon>Pseudomonadota</taxon>
        <taxon>Betaproteobacteria</taxon>
        <taxon>Burkholderiales</taxon>
        <taxon>Burkholderiaceae</taxon>
        <taxon>Limnobacter</taxon>
    </lineage>
</organism>
<feature type="transmembrane region" description="Helical" evidence="5">
    <location>
        <begin position="178"/>
        <end position="196"/>
    </location>
</feature>
<comment type="similarity">
    <text evidence="5">Belongs to the YciB family.</text>
</comment>
<dbReference type="InterPro" id="IPR006008">
    <property type="entry name" value="YciB"/>
</dbReference>
<evidence type="ECO:0000313" key="6">
    <source>
        <dbReference type="EMBL" id="QJR29546.1"/>
    </source>
</evidence>
<dbReference type="PANTHER" id="PTHR36917:SF1">
    <property type="entry name" value="INNER MEMBRANE-SPANNING PROTEIN YCIB"/>
    <property type="match status" value="1"/>
</dbReference>
<evidence type="ECO:0000256" key="5">
    <source>
        <dbReference type="HAMAP-Rule" id="MF_00189"/>
    </source>
</evidence>
<dbReference type="NCBIfam" id="NF001325">
    <property type="entry name" value="PRK00259.1-3"/>
    <property type="match status" value="1"/>
</dbReference>
<gene>
    <name evidence="5" type="primary">yciB</name>
    <name evidence="6" type="ORF">HKT17_07380</name>
</gene>
<keyword evidence="2 5" id="KW-0812">Transmembrane</keyword>
<reference evidence="6 7" key="1">
    <citation type="submission" date="2020-05" db="EMBL/GenBank/DDBJ databases">
        <title>Compete genome of Limnobacter sp. SAORIC-580.</title>
        <authorList>
            <person name="Song J."/>
            <person name="Cho J.-C."/>
        </authorList>
    </citation>
    <scope>NUCLEOTIDE SEQUENCE [LARGE SCALE GENOMIC DNA]</scope>
    <source>
        <strain evidence="6 7">SAORIC-580</strain>
    </source>
</reference>
<feature type="transmembrane region" description="Helical" evidence="5">
    <location>
        <begin position="108"/>
        <end position="123"/>
    </location>
</feature>
<dbReference type="Pfam" id="PF04279">
    <property type="entry name" value="IspA"/>
    <property type="match status" value="1"/>
</dbReference>
<keyword evidence="5" id="KW-0997">Cell inner membrane</keyword>
<evidence type="ECO:0000256" key="3">
    <source>
        <dbReference type="ARBA" id="ARBA00022989"/>
    </source>
</evidence>
<comment type="subcellular location">
    <subcellularLocation>
        <location evidence="5">Cell inner membrane</location>
        <topology evidence="5">Multi-pass membrane protein</topology>
    </subcellularLocation>
</comment>
<name>A0ABX6N582_9BURK</name>
<feature type="transmembrane region" description="Helical" evidence="5">
    <location>
        <begin position="143"/>
        <end position="166"/>
    </location>
</feature>
<protein>
    <recommendedName>
        <fullName evidence="5">Inner membrane-spanning protein YciB</fullName>
    </recommendedName>
</protein>
<feature type="transmembrane region" description="Helical" evidence="5">
    <location>
        <begin position="46"/>
        <end position="66"/>
    </location>
</feature>
<sequence length="211" mass="23476">MKLLLDFLPIVLFFVSFKWAGSNPEQAQSMLEPILGSISNAEVQTAQLPILLATVVAILATVLQIVYQKATGKKVENMQWIGLILIAVFGGATLVLQNETFIKWKPTVLYLAMAAGFLIAYAFKRNPIELMMKGQVDLPAPVWVNLLWAWVGFFVVMAVLNIVVAYSFSTDVWVDFKLFGSLGATLIFVFGQGFYMSKHMKQTNEQSSEAK</sequence>
<keyword evidence="4 5" id="KW-0472">Membrane</keyword>